<feature type="signal peptide" evidence="2">
    <location>
        <begin position="1"/>
        <end position="17"/>
    </location>
</feature>
<evidence type="ECO:0000313" key="3">
    <source>
        <dbReference type="EMBL" id="KAK6541502.1"/>
    </source>
</evidence>
<evidence type="ECO:0000313" key="4">
    <source>
        <dbReference type="Proteomes" id="UP001365542"/>
    </source>
</evidence>
<organism evidence="3 4">
    <name type="scientific">Orbilia ellipsospora</name>
    <dbReference type="NCBI Taxonomy" id="2528407"/>
    <lineage>
        <taxon>Eukaryota</taxon>
        <taxon>Fungi</taxon>
        <taxon>Dikarya</taxon>
        <taxon>Ascomycota</taxon>
        <taxon>Pezizomycotina</taxon>
        <taxon>Orbiliomycetes</taxon>
        <taxon>Orbiliales</taxon>
        <taxon>Orbiliaceae</taxon>
        <taxon>Orbilia</taxon>
    </lineage>
</organism>
<accession>A0AAV9XHG1</accession>
<dbReference type="Proteomes" id="UP001365542">
    <property type="component" value="Unassembled WGS sequence"/>
</dbReference>
<gene>
    <name evidence="3" type="ORF">TWF694_007310</name>
</gene>
<evidence type="ECO:0000256" key="1">
    <source>
        <dbReference type="SAM" id="MobiDB-lite"/>
    </source>
</evidence>
<keyword evidence="4" id="KW-1185">Reference proteome</keyword>
<feature type="chain" id="PRO_5043575397" description="Extracellular membrane protein CFEM domain-containing protein" evidence="2">
    <location>
        <begin position="18"/>
        <end position="169"/>
    </location>
</feature>
<evidence type="ECO:0008006" key="5">
    <source>
        <dbReference type="Google" id="ProtNLM"/>
    </source>
</evidence>
<sequence length="169" mass="16768">MLFRIITIAALCSLALGQNAPSGAKFTDPQIQDCNQECLNTLKSSLGCDPSLLACVCPDLANVAGNTDYVNCLVDKCGATEVGNDGYVLGANCGKYTWNFASYTGGGGVGGSPTTDAMPAATSNAGSPASNAGSQTTAGSSSTNTPNAAARSEVKVAAMGLAIAAAFAL</sequence>
<reference evidence="3 4" key="1">
    <citation type="submission" date="2019-10" db="EMBL/GenBank/DDBJ databases">
        <authorList>
            <person name="Palmer J.M."/>
        </authorList>
    </citation>
    <scope>NUCLEOTIDE SEQUENCE [LARGE SCALE GENOMIC DNA]</scope>
    <source>
        <strain evidence="3 4">TWF694</strain>
    </source>
</reference>
<protein>
    <recommendedName>
        <fullName evidence="5">Extracellular membrane protein CFEM domain-containing protein</fullName>
    </recommendedName>
</protein>
<proteinExistence type="predicted"/>
<feature type="compositionally biased region" description="Low complexity" evidence="1">
    <location>
        <begin position="119"/>
        <end position="145"/>
    </location>
</feature>
<comment type="caution">
    <text evidence="3">The sequence shown here is derived from an EMBL/GenBank/DDBJ whole genome shotgun (WGS) entry which is preliminary data.</text>
</comment>
<dbReference type="EMBL" id="JAVHJO010000003">
    <property type="protein sequence ID" value="KAK6541502.1"/>
    <property type="molecule type" value="Genomic_DNA"/>
</dbReference>
<dbReference type="AlphaFoldDB" id="A0AAV9XHG1"/>
<feature type="region of interest" description="Disordered" evidence="1">
    <location>
        <begin position="114"/>
        <end position="146"/>
    </location>
</feature>
<evidence type="ECO:0000256" key="2">
    <source>
        <dbReference type="SAM" id="SignalP"/>
    </source>
</evidence>
<keyword evidence="2" id="KW-0732">Signal</keyword>
<name>A0AAV9XHG1_9PEZI</name>